<gene>
    <name evidence="1" type="ORF">RR46_12493</name>
</gene>
<accession>A0A194PU12</accession>
<evidence type="ECO:0000313" key="1">
    <source>
        <dbReference type="EMBL" id="KPI96463.1"/>
    </source>
</evidence>
<dbReference type="EMBL" id="KQ459593">
    <property type="protein sequence ID" value="KPI96463.1"/>
    <property type="molecule type" value="Genomic_DNA"/>
</dbReference>
<reference evidence="1 2" key="1">
    <citation type="journal article" date="2015" name="Nat. Commun.">
        <title>Outbred genome sequencing and CRISPR/Cas9 gene editing in butterflies.</title>
        <authorList>
            <person name="Li X."/>
            <person name="Fan D."/>
            <person name="Zhang W."/>
            <person name="Liu G."/>
            <person name="Zhang L."/>
            <person name="Zhao L."/>
            <person name="Fang X."/>
            <person name="Chen L."/>
            <person name="Dong Y."/>
            <person name="Chen Y."/>
            <person name="Ding Y."/>
            <person name="Zhao R."/>
            <person name="Feng M."/>
            <person name="Zhu Y."/>
            <person name="Feng Y."/>
            <person name="Jiang X."/>
            <person name="Zhu D."/>
            <person name="Xiang H."/>
            <person name="Feng X."/>
            <person name="Li S."/>
            <person name="Wang J."/>
            <person name="Zhang G."/>
            <person name="Kronforst M.R."/>
            <person name="Wang W."/>
        </authorList>
    </citation>
    <scope>NUCLEOTIDE SEQUENCE [LARGE SCALE GENOMIC DNA]</scope>
    <source>
        <strain evidence="1">Ya'a_city_454_Px</strain>
        <tissue evidence="1">Whole body</tissue>
    </source>
</reference>
<dbReference type="Proteomes" id="UP000053268">
    <property type="component" value="Unassembled WGS sequence"/>
</dbReference>
<dbReference type="AlphaFoldDB" id="A0A194PU12"/>
<dbReference type="STRING" id="66420.A0A194PU12"/>
<protein>
    <submittedName>
        <fullName evidence="1">Uncharacterized protein</fullName>
    </submittedName>
</protein>
<organism evidence="1 2">
    <name type="scientific">Papilio xuthus</name>
    <name type="common">Asian swallowtail butterfly</name>
    <dbReference type="NCBI Taxonomy" id="66420"/>
    <lineage>
        <taxon>Eukaryota</taxon>
        <taxon>Metazoa</taxon>
        <taxon>Ecdysozoa</taxon>
        <taxon>Arthropoda</taxon>
        <taxon>Hexapoda</taxon>
        <taxon>Insecta</taxon>
        <taxon>Pterygota</taxon>
        <taxon>Neoptera</taxon>
        <taxon>Endopterygota</taxon>
        <taxon>Lepidoptera</taxon>
        <taxon>Glossata</taxon>
        <taxon>Ditrysia</taxon>
        <taxon>Papilionoidea</taxon>
        <taxon>Papilionidae</taxon>
        <taxon>Papilioninae</taxon>
        <taxon>Papilio</taxon>
    </lineage>
</organism>
<proteinExistence type="predicted"/>
<name>A0A194PU12_PAPXU</name>
<sequence length="70" mass="7835">MLDFYSQFNPSPLSIKQFIDFGSNVILVVGFDQAINLTIGTDFIKVPSTFQKLIAMTQLFTTLNKGCLNE</sequence>
<evidence type="ECO:0000313" key="2">
    <source>
        <dbReference type="Proteomes" id="UP000053268"/>
    </source>
</evidence>
<keyword evidence="2" id="KW-1185">Reference proteome</keyword>